<evidence type="ECO:0000256" key="6">
    <source>
        <dbReference type="ARBA" id="ARBA00022967"/>
    </source>
</evidence>
<keyword evidence="1" id="KW-0813">Transport</keyword>
<protein>
    <submittedName>
        <fullName evidence="10">RnfABCDGE type electron transport complex subunit D</fullName>
    </submittedName>
</protein>
<keyword evidence="5 9" id="KW-0812">Transmembrane</keyword>
<reference evidence="10 11" key="1">
    <citation type="submission" date="2023-01" db="EMBL/GenBank/DDBJ databases">
        <authorList>
            <person name="Lee S.H."/>
            <person name="Jung H.S."/>
            <person name="Yun J.U."/>
        </authorList>
    </citation>
    <scope>NUCLEOTIDE SEQUENCE [LARGE SCALE GENOMIC DNA]</scope>
    <source>
        <strain evidence="10 11">CBA3646</strain>
    </source>
</reference>
<evidence type="ECO:0000256" key="1">
    <source>
        <dbReference type="ARBA" id="ARBA00022448"/>
    </source>
</evidence>
<dbReference type="PANTHER" id="PTHR30578:SF1">
    <property type="entry name" value="NA(+)-TRANSLOCATING NADH-QUINONE REDUCTASE SUBUNIT B"/>
    <property type="match status" value="1"/>
</dbReference>
<dbReference type="EMBL" id="CP115667">
    <property type="protein sequence ID" value="WBW50077.1"/>
    <property type="molecule type" value="Genomic_DNA"/>
</dbReference>
<gene>
    <name evidence="10" type="ORF">O6R05_00510</name>
</gene>
<accession>A0ABY7QTF4</accession>
<keyword evidence="7 9" id="KW-1133">Transmembrane helix</keyword>
<feature type="transmembrane region" description="Helical" evidence="9">
    <location>
        <begin position="64"/>
        <end position="95"/>
    </location>
</feature>
<dbReference type="Proteomes" id="UP001210339">
    <property type="component" value="Chromosome"/>
</dbReference>
<evidence type="ECO:0000313" key="11">
    <source>
        <dbReference type="Proteomes" id="UP001210339"/>
    </source>
</evidence>
<evidence type="ECO:0000256" key="9">
    <source>
        <dbReference type="SAM" id="Phobius"/>
    </source>
</evidence>
<proteinExistence type="predicted"/>
<keyword evidence="2" id="KW-0597">Phosphoprotein</keyword>
<keyword evidence="3" id="KW-0285">Flavoprotein</keyword>
<dbReference type="NCBIfam" id="TIGR01946">
    <property type="entry name" value="rnfD"/>
    <property type="match status" value="1"/>
</dbReference>
<dbReference type="InterPro" id="IPR004338">
    <property type="entry name" value="NqrB/RnfD"/>
</dbReference>
<feature type="transmembrane region" description="Helical" evidence="9">
    <location>
        <begin position="207"/>
        <end position="229"/>
    </location>
</feature>
<dbReference type="Pfam" id="PF03116">
    <property type="entry name" value="NQR2_RnfD_RnfE"/>
    <property type="match status" value="1"/>
</dbReference>
<feature type="transmembrane region" description="Helical" evidence="9">
    <location>
        <begin position="235"/>
        <end position="253"/>
    </location>
</feature>
<keyword evidence="8 9" id="KW-0472">Membrane</keyword>
<sequence>MSKYFLKQKMMRTVLIALVPILLAAIYLQGWRVLFLTLINLAGALATEYLCERYIFKRKKISEAVLVTAVLYTMTLPVSLPVWISLVGIIFGVFFGKMVFGGFGKNIFNPAIVGRCFIYINFPEPLTIQWNGVTQLGDFPGGFAQWILPHIDDVTGATPMLAFRNHNMTTAVTDLLFGQVSGVMGETVKVLILLAAIYLIAKKVASWEIMAGCAVGFVGLSLILTAMGFENVNAPLAGILSGGFLFGAVFMATDPISSAKTTPGKWIFGIIIGVVTVIIRSFALFSGGMMFAILIANTFAPIIDYGFTRAKKAKAAKKEAVS</sequence>
<evidence type="ECO:0000313" key="10">
    <source>
        <dbReference type="EMBL" id="WBW50077.1"/>
    </source>
</evidence>
<organism evidence="10 11">
    <name type="scientific">Peptoniphilus equinus</name>
    <dbReference type="NCBI Taxonomy" id="3016343"/>
    <lineage>
        <taxon>Bacteria</taxon>
        <taxon>Bacillati</taxon>
        <taxon>Bacillota</taxon>
        <taxon>Tissierellia</taxon>
        <taxon>Tissierellales</taxon>
        <taxon>Peptoniphilaceae</taxon>
        <taxon>Peptoniphilus</taxon>
    </lineage>
</organism>
<dbReference type="RefSeq" id="WP_271191608.1">
    <property type="nucleotide sequence ID" value="NZ_CP115667.1"/>
</dbReference>
<evidence type="ECO:0000256" key="3">
    <source>
        <dbReference type="ARBA" id="ARBA00022630"/>
    </source>
</evidence>
<evidence type="ECO:0000256" key="4">
    <source>
        <dbReference type="ARBA" id="ARBA00022643"/>
    </source>
</evidence>
<evidence type="ECO:0000256" key="7">
    <source>
        <dbReference type="ARBA" id="ARBA00022989"/>
    </source>
</evidence>
<feature type="transmembrane region" description="Helical" evidence="9">
    <location>
        <begin position="12"/>
        <end position="28"/>
    </location>
</feature>
<evidence type="ECO:0000256" key="2">
    <source>
        <dbReference type="ARBA" id="ARBA00022553"/>
    </source>
</evidence>
<dbReference type="InterPro" id="IPR011303">
    <property type="entry name" value="RnfD_bac"/>
</dbReference>
<evidence type="ECO:0000256" key="5">
    <source>
        <dbReference type="ARBA" id="ARBA00022692"/>
    </source>
</evidence>
<dbReference type="PANTHER" id="PTHR30578">
    <property type="entry name" value="ELECTRON TRANSPORT COMPLEX PROTEIN RNFD"/>
    <property type="match status" value="1"/>
</dbReference>
<feature type="transmembrane region" description="Helical" evidence="9">
    <location>
        <begin position="289"/>
        <end position="307"/>
    </location>
</feature>
<feature type="transmembrane region" description="Helical" evidence="9">
    <location>
        <begin position="176"/>
        <end position="200"/>
    </location>
</feature>
<name>A0ABY7QTF4_9FIRM</name>
<feature type="transmembrane region" description="Helical" evidence="9">
    <location>
        <begin position="265"/>
        <end position="283"/>
    </location>
</feature>
<keyword evidence="6" id="KW-1278">Translocase</keyword>
<keyword evidence="4" id="KW-0288">FMN</keyword>
<keyword evidence="11" id="KW-1185">Reference proteome</keyword>
<evidence type="ECO:0000256" key="8">
    <source>
        <dbReference type="ARBA" id="ARBA00023136"/>
    </source>
</evidence>